<proteinExistence type="predicted"/>
<accession>A0A8H7LN06</accession>
<evidence type="ECO:0000313" key="1">
    <source>
        <dbReference type="EMBL" id="KAF8679526.1"/>
    </source>
</evidence>
<dbReference type="EMBL" id="JACYCC010000037">
    <property type="protein sequence ID" value="KAF8679526.1"/>
    <property type="molecule type" value="Genomic_DNA"/>
</dbReference>
<dbReference type="Proteomes" id="UP000650582">
    <property type="component" value="Unassembled WGS sequence"/>
</dbReference>
<sequence>MAANLMRTPLLPFGLELVSRQITPSSRQATRILHWSASYLSIPFSLDLPQDDPSLRALHEPYPSVPPNDNVFEVEGVEYASGSISRSVVARNNVLETRSISAGRSHTQHSNAQLLKCIHQKDYSGAIALRRDLEALHTTISPRYTYAQVAQYLLDHPNKSDPYAFLQWCELLPSLLQPWSKPISIPPAIDQILSRLLQRPESIESLCRFAILAARKGMARLVAPQIISQVTRYSTPEVASRLLAELINAASVNASHSSLSTIPPKVLRSWNNIFIRTLCLSGRVEAAYQGLLALHNNQRALSPHTYRIVSEELEKIEHRKEGGHVRALAEQAGFPHPHFTARTRTEGTSRTPRDFVSKDLRRIKIRLSTESRIPTAELINFMKSYRSTGNYRAIPLLRKRLFRGFPSDHQKSTLSAWGTAEMQLYRSEGKHIDTLSIFRDIFLPQGITPQILHELGLPSPPNTRRHPLLWPPSEAISIASWSAAALATSHNDKEALGRCYLYFLESWYPKPTSFFEIPPVMRPDAAAFQPWIGAFARRAGPEAIAKIMRDMKALGVPPTIMTWNALAKAYVSVKEWEIAKSILGKMENSRKEDSTPLSSSTNARLRSRLGPILEWGFPAAELSTYYILLRELLATKQFPAAKELVEIFLQNGHEFDTKLSLLVQKLEKRGMAFV</sequence>
<dbReference type="InterPro" id="IPR011990">
    <property type="entry name" value="TPR-like_helical_dom_sf"/>
</dbReference>
<dbReference type="AlphaFoldDB" id="A0A8H7LN06"/>
<evidence type="ECO:0000313" key="2">
    <source>
        <dbReference type="Proteomes" id="UP000650582"/>
    </source>
</evidence>
<protein>
    <submittedName>
        <fullName evidence="1">Uncharacterized protein</fullName>
    </submittedName>
</protein>
<gene>
    <name evidence="1" type="ORF">RHS04_04669</name>
</gene>
<dbReference type="Gene3D" id="1.25.40.10">
    <property type="entry name" value="Tetratricopeptide repeat domain"/>
    <property type="match status" value="1"/>
</dbReference>
<reference evidence="1" key="1">
    <citation type="submission" date="2020-09" db="EMBL/GenBank/DDBJ databases">
        <title>Comparative genome analyses of four rice-infecting Rhizoctonia solani isolates reveal extensive enrichment of homogalacturonan modification genes.</title>
        <authorList>
            <person name="Lee D.-Y."/>
            <person name="Jeon J."/>
            <person name="Kim K.-T."/>
            <person name="Cheong K."/>
            <person name="Song H."/>
            <person name="Choi G."/>
            <person name="Ko J."/>
            <person name="Opiyo S.O."/>
            <person name="Zuo S."/>
            <person name="Madhav S."/>
            <person name="Lee Y.-H."/>
            <person name="Wang G.-L."/>
        </authorList>
    </citation>
    <scope>NUCLEOTIDE SEQUENCE</scope>
    <source>
        <strain evidence="1">AG1-IA YN-7</strain>
    </source>
</reference>
<comment type="caution">
    <text evidence="1">The sequence shown here is derived from an EMBL/GenBank/DDBJ whole genome shotgun (WGS) entry which is preliminary data.</text>
</comment>
<organism evidence="1 2">
    <name type="scientific">Rhizoctonia solani</name>
    <dbReference type="NCBI Taxonomy" id="456999"/>
    <lineage>
        <taxon>Eukaryota</taxon>
        <taxon>Fungi</taxon>
        <taxon>Dikarya</taxon>
        <taxon>Basidiomycota</taxon>
        <taxon>Agaricomycotina</taxon>
        <taxon>Agaricomycetes</taxon>
        <taxon>Cantharellales</taxon>
        <taxon>Ceratobasidiaceae</taxon>
        <taxon>Rhizoctonia</taxon>
    </lineage>
</organism>
<name>A0A8H7LN06_9AGAM</name>